<evidence type="ECO:0000259" key="13">
    <source>
        <dbReference type="Pfam" id="PF22924"/>
    </source>
</evidence>
<reference evidence="14 15" key="1">
    <citation type="submission" date="2024-02" db="EMBL/GenBank/DDBJ databases">
        <authorList>
            <person name="Daric V."/>
            <person name="Darras S."/>
        </authorList>
    </citation>
    <scope>NUCLEOTIDE SEQUENCE [LARGE SCALE GENOMIC DNA]</scope>
</reference>
<dbReference type="SUPFAM" id="SSF56645">
    <property type="entry name" value="Acyl-CoA dehydrogenase NM domain-like"/>
    <property type="match status" value="1"/>
</dbReference>
<comment type="cofactor">
    <cofactor evidence="1">
        <name>FAD</name>
        <dbReference type="ChEBI" id="CHEBI:57692"/>
    </cofactor>
</comment>
<evidence type="ECO:0000313" key="14">
    <source>
        <dbReference type="EMBL" id="CAK8683532.1"/>
    </source>
</evidence>
<dbReference type="EMBL" id="CAWYQH010000097">
    <property type="protein sequence ID" value="CAK8683532.1"/>
    <property type="molecule type" value="Genomic_DNA"/>
</dbReference>
<organism evidence="14 15">
    <name type="scientific">Clavelina lepadiformis</name>
    <name type="common">Light-bulb sea squirt</name>
    <name type="synonym">Ascidia lepadiformis</name>
    <dbReference type="NCBI Taxonomy" id="159417"/>
    <lineage>
        <taxon>Eukaryota</taxon>
        <taxon>Metazoa</taxon>
        <taxon>Chordata</taxon>
        <taxon>Tunicata</taxon>
        <taxon>Ascidiacea</taxon>
        <taxon>Aplousobranchia</taxon>
        <taxon>Clavelinidae</taxon>
        <taxon>Clavelina</taxon>
    </lineage>
</organism>
<evidence type="ECO:0000259" key="12">
    <source>
        <dbReference type="Pfam" id="PF14749"/>
    </source>
</evidence>
<evidence type="ECO:0000256" key="6">
    <source>
        <dbReference type="ARBA" id="ARBA00022832"/>
    </source>
</evidence>
<evidence type="ECO:0000256" key="2">
    <source>
        <dbReference type="ARBA" id="ARBA00004275"/>
    </source>
</evidence>
<dbReference type="Pfam" id="PF22924">
    <property type="entry name" value="ACOX_C_alpha1"/>
    <property type="match status" value="1"/>
</dbReference>
<evidence type="ECO:0000256" key="8">
    <source>
        <dbReference type="ARBA" id="ARBA00023098"/>
    </source>
</evidence>
<comment type="similarity">
    <text evidence="3 10">Belongs to the acyl-CoA oxidase family.</text>
</comment>
<dbReference type="InterPro" id="IPR012258">
    <property type="entry name" value="Acyl-CoA_oxidase"/>
</dbReference>
<dbReference type="InterPro" id="IPR046373">
    <property type="entry name" value="Acyl-CoA_Oxase/DH_mid-dom_sf"/>
</dbReference>
<evidence type="ECO:0000256" key="10">
    <source>
        <dbReference type="PIRNR" id="PIRNR000168"/>
    </source>
</evidence>
<dbReference type="Proteomes" id="UP001642483">
    <property type="component" value="Unassembled WGS sequence"/>
</dbReference>
<evidence type="ECO:0000313" key="15">
    <source>
        <dbReference type="Proteomes" id="UP001642483"/>
    </source>
</evidence>
<dbReference type="PANTHER" id="PTHR10909:SF344">
    <property type="entry name" value="PEROXISOMAL ACYL-COENZYME A OXIDASE 2"/>
    <property type="match status" value="1"/>
</dbReference>
<dbReference type="Gene3D" id="2.40.110.10">
    <property type="entry name" value="Butyryl-CoA Dehydrogenase, subunit A, domain 2"/>
    <property type="match status" value="1"/>
</dbReference>
<protein>
    <recommendedName>
        <fullName evidence="10">Acyl-coenzyme A oxidase</fullName>
    </recommendedName>
</protein>
<evidence type="ECO:0000256" key="3">
    <source>
        <dbReference type="ARBA" id="ARBA00006288"/>
    </source>
</evidence>
<evidence type="ECO:0000256" key="9">
    <source>
        <dbReference type="ARBA" id="ARBA00023140"/>
    </source>
</evidence>
<dbReference type="Gene3D" id="1.10.540.10">
    <property type="entry name" value="Acyl-CoA dehydrogenase/oxidase, N-terminal domain"/>
    <property type="match status" value="1"/>
</dbReference>
<dbReference type="Pfam" id="PF01756">
    <property type="entry name" value="ACOX"/>
    <property type="match status" value="1"/>
</dbReference>
<feature type="domain" description="Acyl-coenzyme A oxidase N-terminal" evidence="12">
    <location>
        <begin position="21"/>
        <end position="138"/>
    </location>
</feature>
<name>A0ABP0FXQ5_CLALP</name>
<evidence type="ECO:0000259" key="11">
    <source>
        <dbReference type="Pfam" id="PF01756"/>
    </source>
</evidence>
<dbReference type="InterPro" id="IPR036250">
    <property type="entry name" value="AcylCo_DH-like_C"/>
</dbReference>
<dbReference type="InterPro" id="IPR055060">
    <property type="entry name" value="ACOX_C_alpha1"/>
</dbReference>
<keyword evidence="15" id="KW-1185">Reference proteome</keyword>
<evidence type="ECO:0000256" key="7">
    <source>
        <dbReference type="ARBA" id="ARBA00023002"/>
    </source>
</evidence>
<sequence length="673" mass="75679">MASMTTEMKLIDMERKNISFSVEELTNIIDGSREETAIRRRVEHIIENDPVLKHKSLLHMSREERFTESIRRTVYFLKTLCPRMGWTSQSREARYFERALKERSFVVHSGAFVPSMKSFGTKEQAEKWHKLAANLNIIGTYAQTELGHGTFLRGLETVATYDRATQEFVINCPRISAMKWWPGEMGKSANHVFLMAELVIDGKKYGMHGFMVQIRDLTTHEPLPGVTVGDIGTKVSFETVDNGFLYLQSVRVPRENLLSKLAQVAPDGTYTKKASDRLMYGSMVRLRVGLLGSEVVMPLSKACTIAVRYSAVRRQGLLDPNKDEVPVLNYVSQQHKLLPQVATAYVANFASKQLIKMYVIFLKKVDSGDIEQLPELHALSAGLKAMLTEQSTMGAEILRRACGGHGYSYGSGLPFIVNRMLASCTYEGENTVMYLQCARYLMKCADKARDKKLTGTVAYLNDSSSGVCPARTSDDFLSLNILMKCYENRAKCVIQQAASKLQQKIRSGLPMHNAWNMVAPFLIRAAKEHIMQYLVETSCKFVNDLTCSDPVKKILTQLCALYALHHINNSPGDFITNGCLNSAQCDIAHDTEVYLLGILRPDAVGIVDAFDFTDDILQSCLGAYDGNVYERLFEWAKEAPMNRTEVHQDSYQLLRPYLHKGRDVLEGAAKSKL</sequence>
<proteinExistence type="inferred from homology"/>
<evidence type="ECO:0000256" key="5">
    <source>
        <dbReference type="ARBA" id="ARBA00022827"/>
    </source>
</evidence>
<dbReference type="InterPro" id="IPR009100">
    <property type="entry name" value="AcylCoA_DH/oxidase_NM_dom_sf"/>
</dbReference>
<keyword evidence="9" id="KW-0576">Peroxisome</keyword>
<keyword evidence="5 10" id="KW-0274">FAD</keyword>
<evidence type="ECO:0000256" key="4">
    <source>
        <dbReference type="ARBA" id="ARBA00022630"/>
    </source>
</evidence>
<dbReference type="InterPro" id="IPR002655">
    <property type="entry name" value="Acyl-CoA_oxidase_C"/>
</dbReference>
<feature type="domain" description="Acyl-CoA oxidase C-terminal" evidence="11">
    <location>
        <begin position="479"/>
        <end position="658"/>
    </location>
</feature>
<dbReference type="Gene3D" id="1.20.140.10">
    <property type="entry name" value="Butyryl-CoA Dehydrogenase, subunit A, domain 3"/>
    <property type="match status" value="2"/>
</dbReference>
<keyword evidence="4 10" id="KW-0285">Flavoprotein</keyword>
<keyword evidence="7" id="KW-0560">Oxidoreductase</keyword>
<comment type="caution">
    <text evidence="14">The sequence shown here is derived from an EMBL/GenBank/DDBJ whole genome shotgun (WGS) entry which is preliminary data.</text>
</comment>
<accession>A0ABP0FXQ5</accession>
<dbReference type="PIRSF" id="PIRSF000168">
    <property type="entry name" value="Acyl-CoA_oxidase"/>
    <property type="match status" value="1"/>
</dbReference>
<dbReference type="SUPFAM" id="SSF47203">
    <property type="entry name" value="Acyl-CoA dehydrogenase C-terminal domain-like"/>
    <property type="match status" value="2"/>
</dbReference>
<dbReference type="InterPro" id="IPR037069">
    <property type="entry name" value="AcylCoA_DH/ox_N_sf"/>
</dbReference>
<dbReference type="PANTHER" id="PTHR10909">
    <property type="entry name" value="ELECTRON TRANSPORT OXIDOREDUCTASE"/>
    <property type="match status" value="1"/>
</dbReference>
<keyword evidence="8" id="KW-0443">Lipid metabolism</keyword>
<dbReference type="InterPro" id="IPR029320">
    <property type="entry name" value="Acyl-CoA_ox_N"/>
</dbReference>
<keyword evidence="6" id="KW-0276">Fatty acid metabolism</keyword>
<dbReference type="Pfam" id="PF14749">
    <property type="entry name" value="Acyl-CoA_ox_N"/>
    <property type="match status" value="1"/>
</dbReference>
<feature type="domain" description="Acyl-CoA oxidase C-alpha1" evidence="13">
    <location>
        <begin position="280"/>
        <end position="442"/>
    </location>
</feature>
<comment type="subcellular location">
    <subcellularLocation>
        <location evidence="2">Peroxisome</location>
    </subcellularLocation>
</comment>
<gene>
    <name evidence="14" type="ORF">CVLEPA_LOCUS14600</name>
</gene>
<evidence type="ECO:0000256" key="1">
    <source>
        <dbReference type="ARBA" id="ARBA00001974"/>
    </source>
</evidence>